<evidence type="ECO:0000259" key="3">
    <source>
        <dbReference type="Pfam" id="PF02678"/>
    </source>
</evidence>
<reference evidence="4" key="2">
    <citation type="submission" date="2021-08" db="EMBL/GenBank/DDBJ databases">
        <authorList>
            <person name="Tani A."/>
            <person name="Ola A."/>
            <person name="Ogura Y."/>
            <person name="Katsura K."/>
            <person name="Hayashi T."/>
        </authorList>
    </citation>
    <scope>NUCLEOTIDE SEQUENCE</scope>
    <source>
        <strain evidence="4">DSM 14458</strain>
    </source>
</reference>
<dbReference type="SUPFAM" id="SSF51182">
    <property type="entry name" value="RmlC-like cupins"/>
    <property type="match status" value="1"/>
</dbReference>
<dbReference type="Gene3D" id="2.60.120.10">
    <property type="entry name" value="Jelly Rolls"/>
    <property type="match status" value="2"/>
</dbReference>
<sequence length="257" mass="28041">MIEKAERTTEDAIDSDGFVARAYFPGHLKRGHSDHGLGPLATIMESFLAPGTHIKLHEHVQDEIVSWVPAGVMRHDDPQGEHLTVDADHLMVMNAGRGFQHEERTRTDDPPLRMLQIFVRPHAADLEPQIQHGRQPEPDINVWRHVFGPSGGGARFTVRNAVHCHDIRMGSGDIAVLPARPGWQTYFFVFSGRVEADEQTFGEAESGLCPDGAEVRLHATAASLVVAFVVDPAAPICRGGTVGDGETVQRMAAGARS</sequence>
<dbReference type="InterPro" id="IPR014710">
    <property type="entry name" value="RmlC-like_jellyroll"/>
</dbReference>
<evidence type="ECO:0000256" key="2">
    <source>
        <dbReference type="RuleBase" id="RU003457"/>
    </source>
</evidence>
<organism evidence="4 5">
    <name type="scientific">Methylorubrum suomiense</name>
    <dbReference type="NCBI Taxonomy" id="144191"/>
    <lineage>
        <taxon>Bacteria</taxon>
        <taxon>Pseudomonadati</taxon>
        <taxon>Pseudomonadota</taxon>
        <taxon>Alphaproteobacteria</taxon>
        <taxon>Hyphomicrobiales</taxon>
        <taxon>Methylobacteriaceae</taxon>
        <taxon>Methylorubrum</taxon>
    </lineage>
</organism>
<proteinExistence type="inferred from homology"/>
<keyword evidence="5" id="KW-1185">Reference proteome</keyword>
<dbReference type="InterPro" id="IPR012093">
    <property type="entry name" value="Pirin"/>
</dbReference>
<name>A0ABQ4V2C0_9HYPH</name>
<dbReference type="EMBL" id="BPRE01000022">
    <property type="protein sequence ID" value="GJE78229.1"/>
    <property type="molecule type" value="Genomic_DNA"/>
</dbReference>
<evidence type="ECO:0000313" key="5">
    <source>
        <dbReference type="Proteomes" id="UP001055093"/>
    </source>
</evidence>
<protein>
    <recommendedName>
        <fullName evidence="3">Pirin N-terminal domain-containing protein</fullName>
    </recommendedName>
</protein>
<dbReference type="RefSeq" id="WP_137829886.1">
    <property type="nucleotide sequence ID" value="NZ_BPRE01000022.1"/>
</dbReference>
<comment type="caution">
    <text evidence="4">The sequence shown here is derived from an EMBL/GenBank/DDBJ whole genome shotgun (WGS) entry which is preliminary data.</text>
</comment>
<dbReference type="Pfam" id="PF02678">
    <property type="entry name" value="Pirin"/>
    <property type="match status" value="1"/>
</dbReference>
<dbReference type="InterPro" id="IPR011051">
    <property type="entry name" value="RmlC_Cupin_sf"/>
</dbReference>
<dbReference type="PIRSF" id="PIRSF006232">
    <property type="entry name" value="Pirin"/>
    <property type="match status" value="1"/>
</dbReference>
<dbReference type="Proteomes" id="UP001055093">
    <property type="component" value="Unassembled WGS sequence"/>
</dbReference>
<evidence type="ECO:0000313" key="4">
    <source>
        <dbReference type="EMBL" id="GJE78229.1"/>
    </source>
</evidence>
<dbReference type="PANTHER" id="PTHR43212">
    <property type="entry name" value="QUERCETIN 2,3-DIOXYGENASE"/>
    <property type="match status" value="1"/>
</dbReference>
<reference evidence="4" key="1">
    <citation type="journal article" date="2021" name="Front. Microbiol.">
        <title>Comprehensive Comparative Genomics and Phenotyping of Methylobacterium Species.</title>
        <authorList>
            <person name="Alessa O."/>
            <person name="Ogura Y."/>
            <person name="Fujitani Y."/>
            <person name="Takami H."/>
            <person name="Hayashi T."/>
            <person name="Sahin N."/>
            <person name="Tani A."/>
        </authorList>
    </citation>
    <scope>NUCLEOTIDE SEQUENCE</scope>
    <source>
        <strain evidence="4">DSM 14458</strain>
    </source>
</reference>
<accession>A0ABQ4V2C0</accession>
<evidence type="ECO:0000256" key="1">
    <source>
        <dbReference type="ARBA" id="ARBA00008416"/>
    </source>
</evidence>
<comment type="similarity">
    <text evidence="1 2">Belongs to the pirin family.</text>
</comment>
<gene>
    <name evidence="4" type="ORF">BGCPKDLD_4843</name>
</gene>
<dbReference type="PANTHER" id="PTHR43212:SF3">
    <property type="entry name" value="QUERCETIN 2,3-DIOXYGENASE"/>
    <property type="match status" value="1"/>
</dbReference>
<feature type="domain" description="Pirin N-terminal" evidence="3">
    <location>
        <begin position="51"/>
        <end position="119"/>
    </location>
</feature>
<dbReference type="InterPro" id="IPR003829">
    <property type="entry name" value="Pirin_N_dom"/>
</dbReference>